<protein>
    <submittedName>
        <fullName evidence="2">(northern house mosquito) hypothetical protein</fullName>
    </submittedName>
</protein>
<evidence type="ECO:0000256" key="1">
    <source>
        <dbReference type="SAM" id="MobiDB-lite"/>
    </source>
</evidence>
<feature type="region of interest" description="Disordered" evidence="1">
    <location>
        <begin position="106"/>
        <end position="184"/>
    </location>
</feature>
<proteinExistence type="predicted"/>
<evidence type="ECO:0000313" key="2">
    <source>
        <dbReference type="EMBL" id="CAG6492714.1"/>
    </source>
</evidence>
<dbReference type="AlphaFoldDB" id="A0A8D8CDG7"/>
<sequence length="184" mass="19917">MELAVPGLRQIRGYALPALLLRQRKEAPDPDEGVCHVWLSDPRNRGHYYQCHFRPDDPLQDRPTASAQVPRLLLGRIRVARGPHGGIDGKHRLCHVPEGRRLDPGRGAAGGIGPVQGPAQEEAARQGVRHEPGLRGDLRGPAAVRDDHPAAGGQDAGDGWSLPTGSGLRQDEHGRGAVQEWIQV</sequence>
<accession>A0A8D8CDG7</accession>
<name>A0A8D8CDG7_CULPI</name>
<reference evidence="2" key="1">
    <citation type="submission" date="2021-05" db="EMBL/GenBank/DDBJ databases">
        <authorList>
            <person name="Alioto T."/>
            <person name="Alioto T."/>
            <person name="Gomez Garrido J."/>
        </authorList>
    </citation>
    <scope>NUCLEOTIDE SEQUENCE</scope>
</reference>
<dbReference type="EMBL" id="HBUE01121786">
    <property type="protein sequence ID" value="CAG6492714.1"/>
    <property type="molecule type" value="Transcribed_RNA"/>
</dbReference>
<organism evidence="2">
    <name type="scientific">Culex pipiens</name>
    <name type="common">House mosquito</name>
    <dbReference type="NCBI Taxonomy" id="7175"/>
    <lineage>
        <taxon>Eukaryota</taxon>
        <taxon>Metazoa</taxon>
        <taxon>Ecdysozoa</taxon>
        <taxon>Arthropoda</taxon>
        <taxon>Hexapoda</taxon>
        <taxon>Insecta</taxon>
        <taxon>Pterygota</taxon>
        <taxon>Neoptera</taxon>
        <taxon>Endopterygota</taxon>
        <taxon>Diptera</taxon>
        <taxon>Nematocera</taxon>
        <taxon>Culicoidea</taxon>
        <taxon>Culicidae</taxon>
        <taxon>Culicinae</taxon>
        <taxon>Culicini</taxon>
        <taxon>Culex</taxon>
        <taxon>Culex</taxon>
    </lineage>
</organism>
<feature type="compositionally biased region" description="Basic and acidic residues" evidence="1">
    <location>
        <begin position="122"/>
        <end position="149"/>
    </location>
</feature>